<feature type="region of interest" description="Disordered" evidence="1">
    <location>
        <begin position="34"/>
        <end position="58"/>
    </location>
</feature>
<dbReference type="AlphaFoldDB" id="A0A7R7DKX9"/>
<gene>
    <name evidence="2" type="ORF">Athai_09790</name>
</gene>
<dbReference type="EMBL" id="AP023355">
    <property type="protein sequence ID" value="BCJ33476.1"/>
    <property type="molecule type" value="Genomic_DNA"/>
</dbReference>
<dbReference type="Proteomes" id="UP000611640">
    <property type="component" value="Chromosome"/>
</dbReference>
<evidence type="ECO:0000256" key="1">
    <source>
        <dbReference type="SAM" id="MobiDB-lite"/>
    </source>
</evidence>
<dbReference type="KEGG" id="atl:Athai_09790"/>
<feature type="compositionally biased region" description="Basic and acidic residues" evidence="1">
    <location>
        <begin position="49"/>
        <end position="58"/>
    </location>
</feature>
<evidence type="ECO:0000313" key="3">
    <source>
        <dbReference type="Proteomes" id="UP000611640"/>
    </source>
</evidence>
<proteinExistence type="predicted"/>
<organism evidence="2 3">
    <name type="scientific">Actinocatenispora thailandica</name>
    <dbReference type="NCBI Taxonomy" id="227318"/>
    <lineage>
        <taxon>Bacteria</taxon>
        <taxon>Bacillati</taxon>
        <taxon>Actinomycetota</taxon>
        <taxon>Actinomycetes</taxon>
        <taxon>Micromonosporales</taxon>
        <taxon>Micromonosporaceae</taxon>
        <taxon>Actinocatenispora</taxon>
    </lineage>
</organism>
<sequence length="58" mass="5930">MIPSLRGTGRTTPADARGPFYGTSAGRLVAALNATPPDPAAAGATTLPPDERLRRAAR</sequence>
<reference evidence="2 3" key="1">
    <citation type="submission" date="2020-08" db="EMBL/GenBank/DDBJ databases">
        <title>Whole genome shotgun sequence of Actinocatenispora thailandica NBRC 105041.</title>
        <authorList>
            <person name="Komaki H."/>
            <person name="Tamura T."/>
        </authorList>
    </citation>
    <scope>NUCLEOTIDE SEQUENCE [LARGE SCALE GENOMIC DNA]</scope>
    <source>
        <strain evidence="2 3">NBRC 105041</strain>
    </source>
</reference>
<protein>
    <submittedName>
        <fullName evidence="2">Uncharacterized protein</fullName>
    </submittedName>
</protein>
<evidence type="ECO:0000313" key="2">
    <source>
        <dbReference type="EMBL" id="BCJ33476.1"/>
    </source>
</evidence>
<keyword evidence="3" id="KW-1185">Reference proteome</keyword>
<name>A0A7R7DKX9_9ACTN</name>
<accession>A0A7R7DKX9</accession>
<feature type="region of interest" description="Disordered" evidence="1">
    <location>
        <begin position="1"/>
        <end position="20"/>
    </location>
</feature>